<dbReference type="Proteomes" id="UP001304970">
    <property type="component" value="Chromosome"/>
</dbReference>
<dbReference type="PANTHER" id="PTHR13799">
    <property type="entry name" value="NGG1 INTERACTING FACTOR 3"/>
    <property type="match status" value="1"/>
</dbReference>
<dbReference type="InterPro" id="IPR002678">
    <property type="entry name" value="DUF34/NIF3"/>
</dbReference>
<dbReference type="SUPFAM" id="SSF102705">
    <property type="entry name" value="NIF3 (NGG1p interacting factor 3)-like"/>
    <property type="match status" value="1"/>
</dbReference>
<gene>
    <name evidence="4" type="ORF">MsAm2_04210</name>
</gene>
<keyword evidence="2 3" id="KW-0479">Metal-binding</keyword>
<evidence type="ECO:0000256" key="3">
    <source>
        <dbReference type="PIRSR" id="PIRSR602678-1"/>
    </source>
</evidence>
<evidence type="ECO:0000313" key="5">
    <source>
        <dbReference type="Proteomes" id="UP001304970"/>
    </source>
</evidence>
<dbReference type="Gene3D" id="3.40.1390.30">
    <property type="entry name" value="NIF3 (NGG1p interacting factor 3)-like"/>
    <property type="match status" value="2"/>
</dbReference>
<dbReference type="PANTHER" id="PTHR13799:SF14">
    <property type="entry name" value="GTP CYCLOHYDROLASE 1 TYPE 2 HOMOLOG"/>
    <property type="match status" value="1"/>
</dbReference>
<organism evidence="4 5">
    <name type="scientific">Methanolapillus ohkumae</name>
    <dbReference type="NCBI Taxonomy" id="3028298"/>
    <lineage>
        <taxon>Archaea</taxon>
        <taxon>Methanobacteriati</taxon>
        <taxon>Methanobacteriota</taxon>
        <taxon>Stenosarchaea group</taxon>
        <taxon>Methanomicrobia</taxon>
        <taxon>Methanosarcinales</taxon>
        <taxon>Methanosarcinaceae</taxon>
        <taxon>Methanolapillus</taxon>
    </lineage>
</organism>
<dbReference type="RefSeq" id="WP_338098170.1">
    <property type="nucleotide sequence ID" value="NZ_CP131061.1"/>
</dbReference>
<comment type="similarity">
    <text evidence="1">Belongs to the GTP cyclohydrolase I type 2/NIF3 family.</text>
</comment>
<accession>A0AA96V4W0</accession>
<dbReference type="FunFam" id="3.40.1390.30:FF:000001">
    <property type="entry name" value="GTP cyclohydrolase 1 type 2"/>
    <property type="match status" value="1"/>
</dbReference>
<reference evidence="4 5" key="1">
    <citation type="submission" date="2023-07" db="EMBL/GenBank/DDBJ databases">
        <title>Closed genome sequence of Methanosarcinaceae archaeon Am2.</title>
        <authorList>
            <person name="Poehlein A."/>
            <person name="Protasov E."/>
            <person name="Platt K."/>
            <person name="Reeh H."/>
            <person name="Daniel R."/>
            <person name="Brune A."/>
        </authorList>
    </citation>
    <scope>NUCLEOTIDE SEQUENCE [LARGE SCALE GENOMIC DNA]</scope>
    <source>
        <strain evidence="4 5">Am2</strain>
    </source>
</reference>
<feature type="binding site" evidence="3">
    <location>
        <position position="69"/>
    </location>
    <ligand>
        <name>a divalent metal cation</name>
        <dbReference type="ChEBI" id="CHEBI:60240"/>
        <label>1</label>
    </ligand>
</feature>
<protein>
    <submittedName>
        <fullName evidence="4">GTP cyclohydrolase 1 type 2</fullName>
    </submittedName>
</protein>
<feature type="binding site" evidence="3">
    <location>
        <position position="219"/>
    </location>
    <ligand>
        <name>a divalent metal cation</name>
        <dbReference type="ChEBI" id="CHEBI:60240"/>
        <label>1</label>
    </ligand>
</feature>
<name>A0AA96V4W0_9EURY</name>
<keyword evidence="5" id="KW-1185">Reference proteome</keyword>
<proteinExistence type="inferred from homology"/>
<evidence type="ECO:0000313" key="4">
    <source>
        <dbReference type="EMBL" id="WNY26649.1"/>
    </source>
</evidence>
<feature type="binding site" evidence="3">
    <location>
        <position position="70"/>
    </location>
    <ligand>
        <name>a divalent metal cation</name>
        <dbReference type="ChEBI" id="CHEBI:60240"/>
        <label>1</label>
    </ligand>
</feature>
<dbReference type="AlphaFoldDB" id="A0AA96V4W0"/>
<dbReference type="GO" id="GO:0046872">
    <property type="term" value="F:metal ion binding"/>
    <property type="evidence" value="ECO:0007669"/>
    <property type="project" value="UniProtKB-KW"/>
</dbReference>
<evidence type="ECO:0000256" key="1">
    <source>
        <dbReference type="ARBA" id="ARBA00006964"/>
    </source>
</evidence>
<dbReference type="InterPro" id="IPR036069">
    <property type="entry name" value="DUF34/NIF3_sf"/>
</dbReference>
<dbReference type="Pfam" id="PF01784">
    <property type="entry name" value="DUF34_NIF3"/>
    <property type="match status" value="1"/>
</dbReference>
<dbReference type="EMBL" id="CP131061">
    <property type="protein sequence ID" value="WNY26649.1"/>
    <property type="molecule type" value="Genomic_DNA"/>
</dbReference>
<dbReference type="NCBIfam" id="TIGR00486">
    <property type="entry name" value="YbgI_SA1388"/>
    <property type="match status" value="1"/>
</dbReference>
<feature type="binding site" evidence="3">
    <location>
        <position position="106"/>
    </location>
    <ligand>
        <name>a divalent metal cation</name>
        <dbReference type="ChEBI" id="CHEBI:60240"/>
        <label>1</label>
    </ligand>
</feature>
<dbReference type="GO" id="GO:0005737">
    <property type="term" value="C:cytoplasm"/>
    <property type="evidence" value="ECO:0007669"/>
    <property type="project" value="TreeGrafter"/>
</dbReference>
<evidence type="ECO:0000256" key="2">
    <source>
        <dbReference type="ARBA" id="ARBA00022723"/>
    </source>
</evidence>
<sequence length="259" mass="28695">MDQKDFINILETIAPPELAADFDVGRIGLVVDLLYEKNRQIQKVAVSLDVTPEVLQKAAEFQADLLICHHTPIFHPVTQINRSLAEKLKIIFDHNISIYAMHTNYDRACGGINDVLAARLHLENVEKCDAGIIGTVPVQSSEDFARFVSGQLKTPLIYAGSKTIRKVFICGGSCFNRETLKAAKENGVDAFISSELKHSDILRERGDITLIDAGHYATENPGMEELPKKIQAFLVEKLGNAEKIEILFIDDNPGIQSIP</sequence>
<dbReference type="GeneID" id="89227823"/>
<feature type="binding site" evidence="3">
    <location>
        <position position="215"/>
    </location>
    <ligand>
        <name>a divalent metal cation</name>
        <dbReference type="ChEBI" id="CHEBI:60240"/>
        <label>2</label>
    </ligand>
</feature>